<dbReference type="EMBL" id="BART01022818">
    <property type="protein sequence ID" value="GAH01107.1"/>
    <property type="molecule type" value="Genomic_DNA"/>
</dbReference>
<accession>X1C1F9</accession>
<organism evidence="1">
    <name type="scientific">marine sediment metagenome</name>
    <dbReference type="NCBI Taxonomy" id="412755"/>
    <lineage>
        <taxon>unclassified sequences</taxon>
        <taxon>metagenomes</taxon>
        <taxon>ecological metagenomes</taxon>
    </lineage>
</organism>
<dbReference type="AlphaFoldDB" id="X1C1F9"/>
<reference evidence="1" key="1">
    <citation type="journal article" date="2014" name="Front. Microbiol.">
        <title>High frequency of phylogenetically diverse reductive dehalogenase-homologous genes in deep subseafloor sedimentary metagenomes.</title>
        <authorList>
            <person name="Kawai M."/>
            <person name="Futagami T."/>
            <person name="Toyoda A."/>
            <person name="Takaki Y."/>
            <person name="Nishi S."/>
            <person name="Hori S."/>
            <person name="Arai W."/>
            <person name="Tsubouchi T."/>
            <person name="Morono Y."/>
            <person name="Uchiyama I."/>
            <person name="Ito T."/>
            <person name="Fujiyama A."/>
            <person name="Inagaki F."/>
            <person name="Takami H."/>
        </authorList>
    </citation>
    <scope>NUCLEOTIDE SEQUENCE</scope>
    <source>
        <strain evidence="1">Expedition CK06-06</strain>
    </source>
</reference>
<name>X1C1F9_9ZZZZ</name>
<comment type="caution">
    <text evidence="1">The sequence shown here is derived from an EMBL/GenBank/DDBJ whole genome shotgun (WGS) entry which is preliminary data.</text>
</comment>
<evidence type="ECO:0000313" key="1">
    <source>
        <dbReference type="EMBL" id="GAH01107.1"/>
    </source>
</evidence>
<protein>
    <submittedName>
        <fullName evidence="1">Uncharacterized protein</fullName>
    </submittedName>
</protein>
<sequence>METNKETKEKNQDFKMKCNECDSELEIEKVQLNNINWMIIAYVCENCNFVRKISVKLNEKD</sequence>
<gene>
    <name evidence="1" type="ORF">S01H4_41687</name>
</gene>
<proteinExistence type="predicted"/>